<organism evidence="9 10">
    <name type="scientific">Zizania palustris</name>
    <name type="common">Northern wild rice</name>
    <dbReference type="NCBI Taxonomy" id="103762"/>
    <lineage>
        <taxon>Eukaryota</taxon>
        <taxon>Viridiplantae</taxon>
        <taxon>Streptophyta</taxon>
        <taxon>Embryophyta</taxon>
        <taxon>Tracheophyta</taxon>
        <taxon>Spermatophyta</taxon>
        <taxon>Magnoliopsida</taxon>
        <taxon>Liliopsida</taxon>
        <taxon>Poales</taxon>
        <taxon>Poaceae</taxon>
        <taxon>BOP clade</taxon>
        <taxon>Oryzoideae</taxon>
        <taxon>Oryzeae</taxon>
        <taxon>Zizaniinae</taxon>
        <taxon>Zizania</taxon>
    </lineage>
</organism>
<dbReference type="OrthoDB" id="1413014at2759"/>
<keyword evidence="10" id="KW-1185">Reference proteome</keyword>
<dbReference type="Pfam" id="PF01434">
    <property type="entry name" value="Peptidase_M41"/>
    <property type="match status" value="1"/>
</dbReference>
<evidence type="ECO:0000256" key="1">
    <source>
        <dbReference type="ARBA" id="ARBA00001947"/>
    </source>
</evidence>
<dbReference type="GO" id="GO:0004222">
    <property type="term" value="F:metalloendopeptidase activity"/>
    <property type="evidence" value="ECO:0007669"/>
    <property type="project" value="InterPro"/>
</dbReference>
<sequence>VLIGKISTGAQNDLEKVTKMTYAQVAVYGFSEKVGLLSFPQREDGFEMSKPYSNQTASIIDDEVREWVGKAYKKTVELIKEHKEQVAQIAELLIEKEVLHQDDLVRVLGERPFKAVEPTNYDLFKQGFQDDEDKNQEPAKNPQVPDDDGTPSLGEVVVPT</sequence>
<dbReference type="GO" id="GO:0005524">
    <property type="term" value="F:ATP binding"/>
    <property type="evidence" value="ECO:0007669"/>
    <property type="project" value="UniProtKB-KW"/>
</dbReference>
<evidence type="ECO:0000256" key="2">
    <source>
        <dbReference type="ARBA" id="ARBA00022723"/>
    </source>
</evidence>
<comment type="cofactor">
    <cofactor evidence="1">
        <name>Zn(2+)</name>
        <dbReference type="ChEBI" id="CHEBI:29105"/>
    </cofactor>
</comment>
<dbReference type="InterPro" id="IPR000642">
    <property type="entry name" value="Peptidase_M41"/>
</dbReference>
<reference evidence="9" key="1">
    <citation type="journal article" date="2021" name="bioRxiv">
        <title>Whole Genome Assembly and Annotation of Northern Wild Rice, Zizania palustris L., Supports a Whole Genome Duplication in the Zizania Genus.</title>
        <authorList>
            <person name="Haas M."/>
            <person name="Kono T."/>
            <person name="Macchietto M."/>
            <person name="Millas R."/>
            <person name="McGilp L."/>
            <person name="Shao M."/>
            <person name="Duquette J."/>
            <person name="Hirsch C.N."/>
            <person name="Kimball J."/>
        </authorList>
    </citation>
    <scope>NUCLEOTIDE SEQUENCE</scope>
    <source>
        <tissue evidence="9">Fresh leaf tissue</tissue>
    </source>
</reference>
<evidence type="ECO:0000313" key="9">
    <source>
        <dbReference type="EMBL" id="KAG8042914.1"/>
    </source>
</evidence>
<dbReference type="GO" id="GO:0009535">
    <property type="term" value="C:chloroplast thylakoid membrane"/>
    <property type="evidence" value="ECO:0007669"/>
    <property type="project" value="TreeGrafter"/>
</dbReference>
<dbReference type="EMBL" id="JAAALK010001410">
    <property type="protein sequence ID" value="KAG8042914.1"/>
    <property type="molecule type" value="Genomic_DNA"/>
</dbReference>
<evidence type="ECO:0000256" key="7">
    <source>
        <dbReference type="SAM" id="MobiDB-lite"/>
    </source>
</evidence>
<evidence type="ECO:0000256" key="4">
    <source>
        <dbReference type="ARBA" id="ARBA00022833"/>
    </source>
</evidence>
<evidence type="ECO:0000256" key="3">
    <source>
        <dbReference type="ARBA" id="ARBA00022741"/>
    </source>
</evidence>
<accession>A0A8J5RC36</accession>
<dbReference type="GO" id="GO:0005745">
    <property type="term" value="C:m-AAA complex"/>
    <property type="evidence" value="ECO:0007669"/>
    <property type="project" value="TreeGrafter"/>
</dbReference>
<dbReference type="InterPro" id="IPR050928">
    <property type="entry name" value="ATP-dep_Zn_Metalloprotease"/>
</dbReference>
<reference evidence="9" key="2">
    <citation type="submission" date="2021-02" db="EMBL/GenBank/DDBJ databases">
        <authorList>
            <person name="Kimball J.A."/>
            <person name="Haas M.W."/>
            <person name="Macchietto M."/>
            <person name="Kono T."/>
            <person name="Duquette J."/>
            <person name="Shao M."/>
        </authorList>
    </citation>
    <scope>NUCLEOTIDE SEQUENCE</scope>
    <source>
        <tissue evidence="9">Fresh leaf tissue</tissue>
    </source>
</reference>
<name>A0A8J5RC36_ZIZPA</name>
<dbReference type="PANTHER" id="PTHR43655:SF2">
    <property type="entry name" value="AFG3 LIKE MATRIX AAA PEPTIDASE SUBUNIT 2, ISOFORM A"/>
    <property type="match status" value="1"/>
</dbReference>
<keyword evidence="6" id="KW-0378">Hydrolase</keyword>
<evidence type="ECO:0000313" key="10">
    <source>
        <dbReference type="Proteomes" id="UP000729402"/>
    </source>
</evidence>
<dbReference type="PANTHER" id="PTHR43655">
    <property type="entry name" value="ATP-DEPENDENT PROTEASE"/>
    <property type="match status" value="1"/>
</dbReference>
<gene>
    <name evidence="9" type="ORF">GUJ93_ZPchr0465g6493</name>
</gene>
<dbReference type="GO" id="GO:0034982">
    <property type="term" value="P:mitochondrial protein processing"/>
    <property type="evidence" value="ECO:0007669"/>
    <property type="project" value="TreeGrafter"/>
</dbReference>
<dbReference type="AlphaFoldDB" id="A0A8J5RC36"/>
<feature type="non-terminal residue" evidence="9">
    <location>
        <position position="1"/>
    </location>
</feature>
<keyword evidence="3" id="KW-0547">Nucleotide-binding</keyword>
<evidence type="ECO:0000256" key="6">
    <source>
        <dbReference type="ARBA" id="ARBA00023049"/>
    </source>
</evidence>
<feature type="region of interest" description="Disordered" evidence="7">
    <location>
        <begin position="124"/>
        <end position="160"/>
    </location>
</feature>
<protein>
    <recommendedName>
        <fullName evidence="8">Peptidase M41 domain-containing protein</fullName>
    </recommendedName>
</protein>
<evidence type="ECO:0000256" key="5">
    <source>
        <dbReference type="ARBA" id="ARBA00022840"/>
    </source>
</evidence>
<comment type="caution">
    <text evidence="9">The sequence shown here is derived from an EMBL/GenBank/DDBJ whole genome shotgun (WGS) entry which is preliminary data.</text>
</comment>
<keyword evidence="2" id="KW-0479">Metal-binding</keyword>
<dbReference type="Proteomes" id="UP000729402">
    <property type="component" value="Unassembled WGS sequence"/>
</dbReference>
<keyword evidence="6" id="KW-0482">Metalloprotease</keyword>
<keyword evidence="4" id="KW-0862">Zinc</keyword>
<proteinExistence type="predicted"/>
<dbReference type="GO" id="GO:0004176">
    <property type="term" value="F:ATP-dependent peptidase activity"/>
    <property type="evidence" value="ECO:0007669"/>
    <property type="project" value="InterPro"/>
</dbReference>
<keyword evidence="6" id="KW-0645">Protease</keyword>
<feature type="domain" description="Peptidase M41" evidence="8">
    <location>
        <begin position="2"/>
        <end position="106"/>
    </location>
</feature>
<evidence type="ECO:0000259" key="8">
    <source>
        <dbReference type="Pfam" id="PF01434"/>
    </source>
</evidence>
<keyword evidence="5" id="KW-0067">ATP-binding</keyword>
<dbReference type="GO" id="GO:0046872">
    <property type="term" value="F:metal ion binding"/>
    <property type="evidence" value="ECO:0007669"/>
    <property type="project" value="UniProtKB-KW"/>
</dbReference>